<organism evidence="3 4">
    <name type="scientific">Luteolibacter pohnpeiensis</name>
    <dbReference type="NCBI Taxonomy" id="454153"/>
    <lineage>
        <taxon>Bacteria</taxon>
        <taxon>Pseudomonadati</taxon>
        <taxon>Verrucomicrobiota</taxon>
        <taxon>Verrucomicrobiia</taxon>
        <taxon>Verrucomicrobiales</taxon>
        <taxon>Verrucomicrobiaceae</taxon>
        <taxon>Luteolibacter</taxon>
    </lineage>
</organism>
<dbReference type="EMBL" id="JAENIJ010000001">
    <property type="protein sequence ID" value="MBK1880851.1"/>
    <property type="molecule type" value="Genomic_DNA"/>
</dbReference>
<gene>
    <name evidence="3" type="ORF">JIN85_00410</name>
</gene>
<accession>A0A934VPC5</accession>
<dbReference type="Proteomes" id="UP000603141">
    <property type="component" value="Unassembled WGS sequence"/>
</dbReference>
<comment type="caution">
    <text evidence="3">The sequence shown here is derived from an EMBL/GenBank/DDBJ whole genome shotgun (WGS) entry which is preliminary data.</text>
</comment>
<sequence>MRLTFHHRRNRGFITLLMVISTGVLLTFMMIFAYRSAMKSHAVQADVQLYVDYGEKEDAILRSIVSNVPNQAINTMRYAPVSSGAADERTWESIFTKAVEDANILRTDGTTGNIGDIRLSSDEDAEPFSIGSPGEMFGSIHRSGDSKEWVSPAVSFDSSVDPWKTPRNGYPPLLVWNSAEAINSATMELDYDYPIIANDKMYQLAGEESRFQVLNYPDINFGYFFTENGSTQRKFVAKRNWWAFEMDLGAHDRATTKVARFGRKFVLSIYEVPSQLALSASAFMNLQGDAWDAATIDGTVFAGRANGGAGVDQLALRRGEESTDVAVSSESGRVAFVPINRGALFFDRFASSNPVGGTDTVSPTTWDEYTMGSVQCAMQLDVVAVDGDSKPTSIRMSWLNATGDRVDREYAAAEWNDGALPFEVDTVISAQTAVVLKPDMLAAWLASVGGADTSVNDSIAVNVDYRSAYLGASYKPNWDADAGTIDAGNVAMVLRNCSDLTSFPKGFSLVSNLRLYIDDDFNQEKISDKSSALDNKYPPCSIFAPEKRYGANETPKSVEFAGQIGSLKDENKQGDDDAIDPLQTQSGSGEDLDVSMDLAPIRTVEELPPIMMMNWLVVLEEVK</sequence>
<keyword evidence="2" id="KW-0812">Transmembrane</keyword>
<evidence type="ECO:0000313" key="4">
    <source>
        <dbReference type="Proteomes" id="UP000603141"/>
    </source>
</evidence>
<keyword evidence="2" id="KW-1133">Transmembrane helix</keyword>
<proteinExistence type="predicted"/>
<protein>
    <submittedName>
        <fullName evidence="3">Uncharacterized protein</fullName>
    </submittedName>
</protein>
<keyword evidence="4" id="KW-1185">Reference proteome</keyword>
<dbReference type="AlphaFoldDB" id="A0A934VPC5"/>
<evidence type="ECO:0000256" key="1">
    <source>
        <dbReference type="SAM" id="MobiDB-lite"/>
    </source>
</evidence>
<feature type="region of interest" description="Disordered" evidence="1">
    <location>
        <begin position="569"/>
        <end position="594"/>
    </location>
</feature>
<evidence type="ECO:0000256" key="2">
    <source>
        <dbReference type="SAM" id="Phobius"/>
    </source>
</evidence>
<name>A0A934VPC5_9BACT</name>
<reference evidence="3" key="1">
    <citation type="submission" date="2021-01" db="EMBL/GenBank/DDBJ databases">
        <title>Modified the classification status of verrucomicrobia.</title>
        <authorList>
            <person name="Feng X."/>
        </authorList>
    </citation>
    <scope>NUCLEOTIDE SEQUENCE</scope>
    <source>
        <strain evidence="3">KCTC 22041</strain>
    </source>
</reference>
<feature type="transmembrane region" description="Helical" evidence="2">
    <location>
        <begin position="12"/>
        <end position="34"/>
    </location>
</feature>
<evidence type="ECO:0000313" key="3">
    <source>
        <dbReference type="EMBL" id="MBK1880851.1"/>
    </source>
</evidence>
<keyword evidence="2" id="KW-0472">Membrane</keyword>
<dbReference type="RefSeq" id="WP_200266455.1">
    <property type="nucleotide sequence ID" value="NZ_JAENIJ010000001.1"/>
</dbReference>